<protein>
    <submittedName>
        <fullName evidence="1">Uncharacterized protein</fullName>
    </submittedName>
</protein>
<dbReference type="EMBL" id="CP002431">
    <property type="protein sequence ID" value="ADU62794.1"/>
    <property type="molecule type" value="Genomic_DNA"/>
</dbReference>
<dbReference type="OrthoDB" id="5459010at2"/>
<gene>
    <name evidence="1" type="ordered locus">Daes_1782</name>
</gene>
<reference evidence="2" key="1">
    <citation type="submission" date="2010-12" db="EMBL/GenBank/DDBJ databases">
        <title>Complete sequence of Desulfovibrio aespoeensis Aspo-2.</title>
        <authorList>
            <consortium name="US DOE Joint Genome Institute"/>
            <person name="Lucas S."/>
            <person name="Copeland A."/>
            <person name="Lapidus A."/>
            <person name="Cheng J.-F."/>
            <person name="Goodwin L."/>
            <person name="Pitluck S."/>
            <person name="Chertkov O."/>
            <person name="Misra M."/>
            <person name="Detter J.C."/>
            <person name="Han C."/>
            <person name="Tapia R."/>
            <person name="Land M."/>
            <person name="Hauser L."/>
            <person name="Kyrpides N."/>
            <person name="Ivanova N."/>
            <person name="Ovchinnikova G."/>
            <person name="Pedersen K."/>
            <person name="Jagevall S."/>
            <person name="Hazen T."/>
            <person name="Woyke T."/>
        </authorList>
    </citation>
    <scope>NUCLEOTIDE SEQUENCE [LARGE SCALE GENOMIC DNA]</scope>
    <source>
        <strain evidence="2">ATCC 700646 / DSM 10631 / Aspo-2</strain>
    </source>
</reference>
<evidence type="ECO:0000313" key="1">
    <source>
        <dbReference type="EMBL" id="ADU62794.1"/>
    </source>
</evidence>
<dbReference type="STRING" id="643562.Daes_1782"/>
<evidence type="ECO:0000313" key="2">
    <source>
        <dbReference type="Proteomes" id="UP000002191"/>
    </source>
</evidence>
<dbReference type="AlphaFoldDB" id="E6VZ18"/>
<proteinExistence type="predicted"/>
<organism evidence="1 2">
    <name type="scientific">Pseudodesulfovibrio aespoeensis (strain ATCC 700646 / DSM 10631 / Aspo-2)</name>
    <name type="common">Desulfovibrio aespoeensis</name>
    <dbReference type="NCBI Taxonomy" id="643562"/>
    <lineage>
        <taxon>Bacteria</taxon>
        <taxon>Pseudomonadati</taxon>
        <taxon>Thermodesulfobacteriota</taxon>
        <taxon>Desulfovibrionia</taxon>
        <taxon>Desulfovibrionales</taxon>
        <taxon>Desulfovibrionaceae</taxon>
    </lineage>
</organism>
<accession>E6VZ18</accession>
<reference evidence="1 2" key="2">
    <citation type="journal article" date="2014" name="Genome Announc.">
        <title>Complete Genome Sequence of the Subsurface, Mesophilic Sulfate-Reducing Bacterium Desulfovibrio aespoeensis Aspo-2.</title>
        <authorList>
            <person name="Pedersen K."/>
            <person name="Bengtsson A."/>
            <person name="Edlund J."/>
            <person name="Rabe L."/>
            <person name="Hazen T."/>
            <person name="Chakraborty R."/>
            <person name="Goodwin L."/>
            <person name="Shapiro N."/>
        </authorList>
    </citation>
    <scope>NUCLEOTIDE SEQUENCE [LARGE SCALE GENOMIC DNA]</scope>
    <source>
        <strain evidence="2">ATCC 700646 / DSM 10631 / Aspo-2</strain>
    </source>
</reference>
<name>E6VZ18_PSEA9</name>
<dbReference type="KEGG" id="das:Daes_1782"/>
<dbReference type="Proteomes" id="UP000002191">
    <property type="component" value="Chromosome"/>
</dbReference>
<dbReference type="HOGENOM" id="CLU_134296_0_0_7"/>
<dbReference type="RefSeq" id="WP_013514710.1">
    <property type="nucleotide sequence ID" value="NC_014844.1"/>
</dbReference>
<dbReference type="eggNOG" id="ENOG5033HBG">
    <property type="taxonomic scope" value="Bacteria"/>
</dbReference>
<keyword evidence="2" id="KW-1185">Reference proteome</keyword>
<sequence>MADILPMPGALCRHHTMGRCLYEEHLNPGYSLAWRCRVLMRWESAFDDFLVRAELFGVGQDVAPDLWERRFERVARSFDCEGYALCREAESPACAHVCEGICRLALPVCEGRCRHFQLPEANREPSQSK</sequence>